<dbReference type="Pfam" id="PF01529">
    <property type="entry name" value="DHHC"/>
    <property type="match status" value="1"/>
</dbReference>
<organism evidence="9 11">
    <name type="scientific">Adineta steineri</name>
    <dbReference type="NCBI Taxonomy" id="433720"/>
    <lineage>
        <taxon>Eukaryota</taxon>
        <taxon>Metazoa</taxon>
        <taxon>Spiralia</taxon>
        <taxon>Gnathifera</taxon>
        <taxon>Rotifera</taxon>
        <taxon>Eurotatoria</taxon>
        <taxon>Bdelloidea</taxon>
        <taxon>Adinetida</taxon>
        <taxon>Adinetidae</taxon>
        <taxon>Adineta</taxon>
    </lineage>
</organism>
<evidence type="ECO:0000256" key="1">
    <source>
        <dbReference type="ARBA" id="ARBA00004141"/>
    </source>
</evidence>
<evidence type="ECO:0000256" key="5">
    <source>
        <dbReference type="ARBA" id="ARBA00023136"/>
    </source>
</evidence>
<dbReference type="EC" id="2.3.1.225" evidence="7"/>
<dbReference type="InterPro" id="IPR039859">
    <property type="entry name" value="PFA4/ZDH16/20/ERF2-like"/>
</dbReference>
<dbReference type="AlphaFoldDB" id="A0A815HQJ5"/>
<keyword evidence="5 7" id="KW-0472">Membrane</keyword>
<dbReference type="PROSITE" id="PS50216">
    <property type="entry name" value="DHHC"/>
    <property type="match status" value="1"/>
</dbReference>
<proteinExistence type="inferred from homology"/>
<sequence length="270" mass="30820">MLCRKDPCGIVCIALTYAMLLHCLYVILFVLILPLFNESLYGTLNALIICTLVFFSIISHGRAAYFDPGFVPLPKKAIDFSDVKNGDSSNNLIKPTEEGWTICNRCDTYRPPRAHHCRICKRCVRKLDHHCPWVNNCVGEFNQKYFILFLFYIGATSVYSVIFIIWTLIVFPQKTEAQIVHAVVICVESCLFGIFVITVFVDQLQSIITDRSLIDNLKLSESSRMAQQILPPKRVLFRKVFGSGPLICWLCPFDLNKSNPPINSLEMYHV</sequence>
<keyword evidence="3 7" id="KW-0812">Transmembrane</keyword>
<dbReference type="GO" id="GO:0016020">
    <property type="term" value="C:membrane"/>
    <property type="evidence" value="ECO:0007669"/>
    <property type="project" value="UniProtKB-SubCell"/>
</dbReference>
<name>A0A815HQJ5_9BILA</name>
<dbReference type="EMBL" id="CAJNOG010000788">
    <property type="protein sequence ID" value="CAF1358172.1"/>
    <property type="molecule type" value="Genomic_DNA"/>
</dbReference>
<dbReference type="PANTHER" id="PTHR12246">
    <property type="entry name" value="PALMITOYLTRANSFERASE ZDHHC16"/>
    <property type="match status" value="1"/>
</dbReference>
<evidence type="ECO:0000256" key="7">
    <source>
        <dbReference type="RuleBase" id="RU079119"/>
    </source>
</evidence>
<reference evidence="9" key="1">
    <citation type="submission" date="2021-02" db="EMBL/GenBank/DDBJ databases">
        <authorList>
            <person name="Nowell W R."/>
        </authorList>
    </citation>
    <scope>NUCLEOTIDE SEQUENCE</scope>
</reference>
<dbReference type="EMBL" id="CAJOAZ010000708">
    <property type="protein sequence ID" value="CAF3700474.1"/>
    <property type="molecule type" value="Genomic_DNA"/>
</dbReference>
<feature type="transmembrane region" description="Helical" evidence="7">
    <location>
        <begin position="39"/>
        <end position="58"/>
    </location>
</feature>
<evidence type="ECO:0000313" key="9">
    <source>
        <dbReference type="EMBL" id="CAF1358172.1"/>
    </source>
</evidence>
<keyword evidence="6 7" id="KW-0012">Acyltransferase</keyword>
<accession>A0A815HQJ5</accession>
<evidence type="ECO:0000313" key="11">
    <source>
        <dbReference type="Proteomes" id="UP000663845"/>
    </source>
</evidence>
<gene>
    <name evidence="9" type="ORF">JYZ213_LOCUS35427</name>
    <name evidence="10" type="ORF">OXD698_LOCUS12245</name>
</gene>
<keyword evidence="4 7" id="KW-1133">Transmembrane helix</keyword>
<dbReference type="InterPro" id="IPR001594">
    <property type="entry name" value="Palmitoyltrfase_DHHC"/>
</dbReference>
<dbReference type="Proteomes" id="UP000663845">
    <property type="component" value="Unassembled WGS sequence"/>
</dbReference>
<comment type="similarity">
    <text evidence="7">Belongs to the DHHC palmitoyltransferase family.</text>
</comment>
<evidence type="ECO:0000256" key="2">
    <source>
        <dbReference type="ARBA" id="ARBA00022679"/>
    </source>
</evidence>
<feature type="transmembrane region" description="Helical" evidence="7">
    <location>
        <begin position="12"/>
        <end position="33"/>
    </location>
</feature>
<evidence type="ECO:0000259" key="8">
    <source>
        <dbReference type="Pfam" id="PF01529"/>
    </source>
</evidence>
<evidence type="ECO:0000256" key="6">
    <source>
        <dbReference type="ARBA" id="ARBA00023315"/>
    </source>
</evidence>
<feature type="transmembrane region" description="Helical" evidence="7">
    <location>
        <begin position="177"/>
        <end position="201"/>
    </location>
</feature>
<keyword evidence="2 7" id="KW-0808">Transferase</keyword>
<comment type="domain">
    <text evidence="7">The DHHC domain is required for palmitoyltransferase activity.</text>
</comment>
<comment type="subcellular location">
    <subcellularLocation>
        <location evidence="1">Membrane</location>
        <topology evidence="1">Multi-pass membrane protein</topology>
    </subcellularLocation>
</comment>
<comment type="catalytic activity">
    <reaction evidence="7">
        <text>L-cysteinyl-[protein] + hexadecanoyl-CoA = S-hexadecanoyl-L-cysteinyl-[protein] + CoA</text>
        <dbReference type="Rhea" id="RHEA:36683"/>
        <dbReference type="Rhea" id="RHEA-COMP:10131"/>
        <dbReference type="Rhea" id="RHEA-COMP:11032"/>
        <dbReference type="ChEBI" id="CHEBI:29950"/>
        <dbReference type="ChEBI" id="CHEBI:57287"/>
        <dbReference type="ChEBI" id="CHEBI:57379"/>
        <dbReference type="ChEBI" id="CHEBI:74151"/>
        <dbReference type="EC" id="2.3.1.225"/>
    </reaction>
</comment>
<protein>
    <recommendedName>
        <fullName evidence="7">Palmitoyltransferase</fullName>
        <ecNumber evidence="7">2.3.1.225</ecNumber>
    </recommendedName>
</protein>
<dbReference type="GO" id="GO:0019706">
    <property type="term" value="F:protein-cysteine S-palmitoyltransferase activity"/>
    <property type="evidence" value="ECO:0007669"/>
    <property type="project" value="UniProtKB-EC"/>
</dbReference>
<feature type="domain" description="Palmitoyltransferase DHHC" evidence="8">
    <location>
        <begin position="99"/>
        <end position="217"/>
    </location>
</feature>
<evidence type="ECO:0000256" key="3">
    <source>
        <dbReference type="ARBA" id="ARBA00022692"/>
    </source>
</evidence>
<feature type="transmembrane region" description="Helical" evidence="7">
    <location>
        <begin position="145"/>
        <end position="171"/>
    </location>
</feature>
<dbReference type="Proteomes" id="UP000663844">
    <property type="component" value="Unassembled WGS sequence"/>
</dbReference>
<evidence type="ECO:0000256" key="4">
    <source>
        <dbReference type="ARBA" id="ARBA00022989"/>
    </source>
</evidence>
<comment type="caution">
    <text evidence="9">The sequence shown here is derived from an EMBL/GenBank/DDBJ whole genome shotgun (WGS) entry which is preliminary data.</text>
</comment>
<evidence type="ECO:0000313" key="10">
    <source>
        <dbReference type="EMBL" id="CAF3700474.1"/>
    </source>
</evidence>